<protein>
    <submittedName>
        <fullName evidence="3">DHH family phosphoesterase</fullName>
    </submittedName>
</protein>
<dbReference type="SUPFAM" id="SSF64182">
    <property type="entry name" value="DHH phosphoesterases"/>
    <property type="match status" value="1"/>
</dbReference>
<dbReference type="EMBL" id="JBCHKQ010000005">
    <property type="protein sequence ID" value="MEM5948758.1"/>
    <property type="molecule type" value="Genomic_DNA"/>
</dbReference>
<gene>
    <name evidence="3" type="ORF">WKV44_09430</name>
</gene>
<organism evidence="3 4">
    <name type="scientific">Rarispira pelagica</name>
    <dbReference type="NCBI Taxonomy" id="3141764"/>
    <lineage>
        <taxon>Bacteria</taxon>
        <taxon>Pseudomonadati</taxon>
        <taxon>Spirochaetota</taxon>
        <taxon>Spirochaetia</taxon>
        <taxon>Winmispirales</taxon>
        <taxon>Winmispiraceae</taxon>
        <taxon>Rarispira</taxon>
    </lineage>
</organism>
<dbReference type="InterPro" id="IPR051319">
    <property type="entry name" value="Oligoribo/pAp-PDE_c-di-AMP_PDE"/>
</dbReference>
<reference evidence="3 4" key="1">
    <citation type="submission" date="2024-03" db="EMBL/GenBank/DDBJ databases">
        <title>Ignisphaera cupida sp. nov., a hyperthermophilic hydrolytic archaeon from a hot spring of Kamchatka, and proposal of Ignisphaeraceae fam. nov.</title>
        <authorList>
            <person name="Podosokorskaya O.A."/>
            <person name="Elcheninov A.G."/>
            <person name="Maltseva A.I."/>
            <person name="Zayulina K.S."/>
            <person name="Novikov A."/>
            <person name="Merkel A.Y."/>
        </authorList>
    </citation>
    <scope>NUCLEOTIDE SEQUENCE [LARGE SCALE GENOMIC DNA]</scope>
    <source>
        <strain evidence="3 4">38H-sp</strain>
    </source>
</reference>
<dbReference type="InterPro" id="IPR038763">
    <property type="entry name" value="DHH_sf"/>
</dbReference>
<dbReference type="InterPro" id="IPR003156">
    <property type="entry name" value="DHHA1_dom"/>
</dbReference>
<dbReference type="PANTHER" id="PTHR47618:SF1">
    <property type="entry name" value="BIFUNCTIONAL OLIGORIBONUCLEASE AND PAP PHOSPHATASE NRNA"/>
    <property type="match status" value="1"/>
</dbReference>
<dbReference type="RefSeq" id="WP_420070209.1">
    <property type="nucleotide sequence ID" value="NZ_JBCHKQ010000005.1"/>
</dbReference>
<dbReference type="Proteomes" id="UP001466331">
    <property type="component" value="Unassembled WGS sequence"/>
</dbReference>
<evidence type="ECO:0000313" key="4">
    <source>
        <dbReference type="Proteomes" id="UP001466331"/>
    </source>
</evidence>
<evidence type="ECO:0000313" key="3">
    <source>
        <dbReference type="EMBL" id="MEM5948758.1"/>
    </source>
</evidence>
<dbReference type="PANTHER" id="PTHR47618">
    <property type="entry name" value="BIFUNCTIONAL OLIGORIBONUCLEASE AND PAP PHOSPHATASE NRNA"/>
    <property type="match status" value="1"/>
</dbReference>
<dbReference type="Gene3D" id="3.90.1640.10">
    <property type="entry name" value="inorganic pyrophosphatase (n-terminal core)"/>
    <property type="match status" value="1"/>
</dbReference>
<dbReference type="InterPro" id="IPR001667">
    <property type="entry name" value="DDH_dom"/>
</dbReference>
<sequence>MQAPNNVLEWIDNNSVFLILGHKDPDGDCVGSQLAITRFLNRIGKTAIPLSKGAFKTTEVKSYEKFFTKNITETELNRLQNPVIIVLDTSTQDRLGEFAYLTDRYPTLVIDHHIAGEDFGTLKWEEPSAPSTTYMVQSIIETKTGSISQEEAFFVFYGLATDTGFFRFLEEGSAHVFKSAARLVDAGISPRNLYLATQKGQTLKSRKWLGIMLSNMEILCDGKFVIFSETMTIRNEYPDGDRQTDLLYNIVLDTDQCEAIAAIREEPNGGCKVSMRSKKYLDVASIAKSFGGGGHKHAAGFETKAKLESIKKTIKSLFEQNCK</sequence>
<dbReference type="Pfam" id="PF01368">
    <property type="entry name" value="DHH"/>
    <property type="match status" value="1"/>
</dbReference>
<dbReference type="Pfam" id="PF02272">
    <property type="entry name" value="DHHA1"/>
    <property type="match status" value="1"/>
</dbReference>
<evidence type="ECO:0000259" key="1">
    <source>
        <dbReference type="Pfam" id="PF01368"/>
    </source>
</evidence>
<feature type="domain" description="DDH" evidence="1">
    <location>
        <begin position="18"/>
        <end position="152"/>
    </location>
</feature>
<keyword evidence="4" id="KW-1185">Reference proteome</keyword>
<feature type="domain" description="DHHA1" evidence="2">
    <location>
        <begin position="249"/>
        <end position="319"/>
    </location>
</feature>
<comment type="caution">
    <text evidence="3">The sequence shown here is derived from an EMBL/GenBank/DDBJ whole genome shotgun (WGS) entry which is preliminary data.</text>
</comment>
<proteinExistence type="predicted"/>
<evidence type="ECO:0000259" key="2">
    <source>
        <dbReference type="Pfam" id="PF02272"/>
    </source>
</evidence>
<dbReference type="Gene3D" id="3.10.310.30">
    <property type="match status" value="1"/>
</dbReference>
<name>A0ABU9UDK8_9SPIR</name>
<accession>A0ABU9UDK8</accession>